<accession>A0A4R6UDU9</accession>
<dbReference type="RefSeq" id="WP_133595809.1">
    <property type="nucleotide sequence ID" value="NZ_SNYL01000002.1"/>
</dbReference>
<dbReference type="Gene3D" id="1.10.3680.10">
    <property type="entry name" value="TerB-like"/>
    <property type="match status" value="1"/>
</dbReference>
<sequence>MLRTLKEFFDQLARQLDAPAAGSPGPAADHALELATAVLLVDVMRAEPTMGEAERDAVLLALRRKFHLTDDELARLLDLAHETARTSNDYYQFTNRLNERFTQAQKIQVIEAMWEVAYADGTVSALENHIISKVAGLLHVTHGEYIAAKLRAQENAGLRG</sequence>
<name>A0A4R6UDU9_9BURK</name>
<evidence type="ECO:0000313" key="3">
    <source>
        <dbReference type="Proteomes" id="UP000295510"/>
    </source>
</evidence>
<keyword evidence="3" id="KW-1185">Reference proteome</keyword>
<dbReference type="OrthoDB" id="5294347at2"/>
<proteinExistence type="predicted"/>
<dbReference type="CDD" id="cd07313">
    <property type="entry name" value="terB_like_2"/>
    <property type="match status" value="1"/>
</dbReference>
<dbReference type="EMBL" id="SNYL01000002">
    <property type="protein sequence ID" value="TDQ44898.1"/>
    <property type="molecule type" value="Genomic_DNA"/>
</dbReference>
<gene>
    <name evidence="2" type="ORF">DFR43_102246</name>
</gene>
<comment type="caution">
    <text evidence="2">The sequence shown here is derived from an EMBL/GenBank/DDBJ whole genome shotgun (WGS) entry which is preliminary data.</text>
</comment>
<dbReference type="Pfam" id="PF05099">
    <property type="entry name" value="TerB"/>
    <property type="match status" value="1"/>
</dbReference>
<evidence type="ECO:0000313" key="2">
    <source>
        <dbReference type="EMBL" id="TDQ44898.1"/>
    </source>
</evidence>
<dbReference type="SUPFAM" id="SSF158682">
    <property type="entry name" value="TerB-like"/>
    <property type="match status" value="1"/>
</dbReference>
<dbReference type="Proteomes" id="UP000295510">
    <property type="component" value="Unassembled WGS sequence"/>
</dbReference>
<dbReference type="AlphaFoldDB" id="A0A4R6UDU9"/>
<reference evidence="2 3" key="1">
    <citation type="submission" date="2019-03" db="EMBL/GenBank/DDBJ databases">
        <title>Genomic Encyclopedia of Type Strains, Phase IV (KMG-IV): sequencing the most valuable type-strain genomes for metagenomic binning, comparative biology and taxonomic classification.</title>
        <authorList>
            <person name="Goeker M."/>
        </authorList>
    </citation>
    <scope>NUCLEOTIDE SEQUENCE [LARGE SCALE GENOMIC DNA]</scope>
    <source>
        <strain evidence="2 3">DSM 19605</strain>
    </source>
</reference>
<protein>
    <submittedName>
        <fullName evidence="2">Putative tellurite resistance protein B-like protein</fullName>
    </submittedName>
</protein>
<dbReference type="InterPro" id="IPR029024">
    <property type="entry name" value="TerB-like"/>
</dbReference>
<dbReference type="InterPro" id="IPR007791">
    <property type="entry name" value="DjlA_N"/>
</dbReference>
<organism evidence="2 3">
    <name type="scientific">Tepidicella xavieri</name>
    <dbReference type="NCBI Taxonomy" id="360241"/>
    <lineage>
        <taxon>Bacteria</taxon>
        <taxon>Pseudomonadati</taxon>
        <taxon>Pseudomonadota</taxon>
        <taxon>Betaproteobacteria</taxon>
        <taxon>Burkholderiales</taxon>
        <taxon>Tepidicella</taxon>
    </lineage>
</organism>
<evidence type="ECO:0000259" key="1">
    <source>
        <dbReference type="Pfam" id="PF05099"/>
    </source>
</evidence>
<feature type="domain" description="Co-chaperone DjlA N-terminal" evidence="1">
    <location>
        <begin position="33"/>
        <end position="149"/>
    </location>
</feature>